<sequence length="175" mass="19190">MNRLELDFQSRRPASPLGWVLLLLGLLCAGVVLLVQWQLAEATAGQRQALAEARQGLPDEGTGSVGGTGQDAALLEMQRVSAQLNRPWDGLFGLLEGLQREQIALLSLTPDARQRQLRISAEARDLPAMLAFHRELEQSGPLSDVSLLSHEILPTAERPIRFNLLATWEVADARP</sequence>
<evidence type="ECO:0000313" key="2">
    <source>
        <dbReference type="Proteomes" id="UP000240243"/>
    </source>
</evidence>
<keyword evidence="2" id="KW-1185">Reference proteome</keyword>
<comment type="caution">
    <text evidence="1">The sequence shown here is derived from an EMBL/GenBank/DDBJ whole genome shotgun (WGS) entry which is preliminary data.</text>
</comment>
<organism evidence="1 2">
    <name type="scientific">Zobellella endophytica</name>
    <dbReference type="NCBI Taxonomy" id="2116700"/>
    <lineage>
        <taxon>Bacteria</taxon>
        <taxon>Pseudomonadati</taxon>
        <taxon>Pseudomonadota</taxon>
        <taxon>Gammaproteobacteria</taxon>
        <taxon>Aeromonadales</taxon>
        <taxon>Aeromonadaceae</taxon>
        <taxon>Zobellella</taxon>
    </lineage>
</organism>
<name>A0A2P7R946_9GAMM</name>
<dbReference type="OrthoDB" id="8703192at2"/>
<reference evidence="1 2" key="1">
    <citation type="submission" date="2018-03" db="EMBL/GenBank/DDBJ databases">
        <title>The draft genome of Zobellella sp. 59N8.</title>
        <authorList>
            <person name="Liu L."/>
            <person name="Li L."/>
            <person name="Zhang X."/>
            <person name="Liang L."/>
            <person name="Wang T."/>
        </authorList>
    </citation>
    <scope>NUCLEOTIDE SEQUENCE [LARGE SCALE GENOMIC DNA]</scope>
    <source>
        <strain evidence="1 2">59N8</strain>
    </source>
</reference>
<dbReference type="Proteomes" id="UP000240243">
    <property type="component" value="Unassembled WGS sequence"/>
</dbReference>
<dbReference type="AlphaFoldDB" id="A0A2P7R946"/>
<dbReference type="EMBL" id="PXYG01000002">
    <property type="protein sequence ID" value="PSJ46745.1"/>
    <property type="molecule type" value="Genomic_DNA"/>
</dbReference>
<evidence type="ECO:0000313" key="1">
    <source>
        <dbReference type="EMBL" id="PSJ46745.1"/>
    </source>
</evidence>
<proteinExistence type="predicted"/>
<dbReference type="RefSeq" id="WP_106729355.1">
    <property type="nucleotide sequence ID" value="NZ_PXYG01000002.1"/>
</dbReference>
<protein>
    <submittedName>
        <fullName evidence="1">Pilus assembly protein</fullName>
    </submittedName>
</protein>
<gene>
    <name evidence="1" type="ORF">C7H85_09055</name>
</gene>
<accession>A0A2P7R946</accession>